<keyword evidence="5" id="KW-1185">Reference proteome</keyword>
<dbReference type="Proteomes" id="UP001209276">
    <property type="component" value="Unassembled WGS sequence"/>
</dbReference>
<sequence length="306" mass="34082">MKRWIHKGAAALIALVLLVGGAMPAAAEEEVQWVDGEGQQVQLDTGIASFKLDEGLIFLDGNNTRAWKKQIQSVPSGEEIGTVIPDDEDSTWIAIFEYTDSGYIEDSEKDNIDADALLDSYKEGTEEDNKEKDPSMHLFVDDWDVKPTYDADSNRLVWSLLAHNAQNEKIINYNMRVLTRTGYISIILVSDPEHLQADRKELEQRVLSTFQVTAGKRYEDFDKSTDKKAEYGLTGLVLGGAGLAVAKKLGFLALLKKFWIVIVAAIVGVWRLITGKKKKQEEPAEAQNEMQNESVRDNNTPPPPAT</sequence>
<accession>A0ABT4FTH1</accession>
<dbReference type="InterPro" id="IPR018682">
    <property type="entry name" value="DUF2167_membr"/>
</dbReference>
<feature type="compositionally biased region" description="Polar residues" evidence="1">
    <location>
        <begin position="290"/>
        <end position="299"/>
    </location>
</feature>
<dbReference type="Pfam" id="PF09935">
    <property type="entry name" value="DUF2167"/>
    <property type="match status" value="1"/>
</dbReference>
<evidence type="ECO:0000256" key="1">
    <source>
        <dbReference type="SAM" id="MobiDB-lite"/>
    </source>
</evidence>
<feature type="signal peptide" evidence="3">
    <location>
        <begin position="1"/>
        <end position="27"/>
    </location>
</feature>
<feature type="region of interest" description="Disordered" evidence="1">
    <location>
        <begin position="276"/>
        <end position="306"/>
    </location>
</feature>
<gene>
    <name evidence="4" type="ORF">M5W83_09865</name>
</gene>
<protein>
    <submittedName>
        <fullName evidence="4">DUF2167 domain-containing protein</fullName>
    </submittedName>
</protein>
<keyword evidence="2" id="KW-1133">Transmembrane helix</keyword>
<keyword evidence="2" id="KW-0812">Transmembrane</keyword>
<evidence type="ECO:0000313" key="4">
    <source>
        <dbReference type="EMBL" id="MCY9607457.1"/>
    </source>
</evidence>
<dbReference type="EMBL" id="JAMDMM010000021">
    <property type="protein sequence ID" value="MCY9607457.1"/>
    <property type="molecule type" value="Genomic_DNA"/>
</dbReference>
<name>A0ABT4FTH1_PANTH</name>
<keyword evidence="2" id="KW-0472">Membrane</keyword>
<dbReference type="GeneID" id="76996391"/>
<organism evidence="4 5">
    <name type="scientific">Paenibacillus thiaminolyticus</name>
    <name type="common">Bacillus thiaminolyticus</name>
    <dbReference type="NCBI Taxonomy" id="49283"/>
    <lineage>
        <taxon>Bacteria</taxon>
        <taxon>Bacillati</taxon>
        <taxon>Bacillota</taxon>
        <taxon>Bacilli</taxon>
        <taxon>Bacillales</taxon>
        <taxon>Paenibacillaceae</taxon>
        <taxon>Paenibacillus</taxon>
    </lineage>
</organism>
<evidence type="ECO:0000256" key="2">
    <source>
        <dbReference type="SAM" id="Phobius"/>
    </source>
</evidence>
<proteinExistence type="predicted"/>
<dbReference type="RefSeq" id="WP_244194385.1">
    <property type="nucleotide sequence ID" value="NZ_CABMNB010000047.1"/>
</dbReference>
<feature type="transmembrane region" description="Helical" evidence="2">
    <location>
        <begin position="249"/>
        <end position="270"/>
    </location>
</feature>
<evidence type="ECO:0000313" key="5">
    <source>
        <dbReference type="Proteomes" id="UP001209276"/>
    </source>
</evidence>
<reference evidence="4 5" key="1">
    <citation type="submission" date="2022-05" db="EMBL/GenBank/DDBJ databases">
        <title>Genome Sequencing of Bee-Associated Microbes.</title>
        <authorList>
            <person name="Dunlap C."/>
        </authorList>
    </citation>
    <scope>NUCLEOTIDE SEQUENCE [LARGE SCALE GENOMIC DNA]</scope>
    <source>
        <strain evidence="4 5">NRRL B-14613</strain>
    </source>
</reference>
<keyword evidence="3" id="KW-0732">Signal</keyword>
<evidence type="ECO:0000256" key="3">
    <source>
        <dbReference type="SAM" id="SignalP"/>
    </source>
</evidence>
<feature type="chain" id="PRO_5046154265" evidence="3">
    <location>
        <begin position="28"/>
        <end position="306"/>
    </location>
</feature>
<comment type="caution">
    <text evidence="4">The sequence shown here is derived from an EMBL/GenBank/DDBJ whole genome shotgun (WGS) entry which is preliminary data.</text>
</comment>